<dbReference type="EMBL" id="REGN01008562">
    <property type="protein sequence ID" value="RNA03251.1"/>
    <property type="molecule type" value="Genomic_DNA"/>
</dbReference>
<keyword evidence="2" id="KW-1185">Reference proteome</keyword>
<evidence type="ECO:0000313" key="2">
    <source>
        <dbReference type="Proteomes" id="UP000276133"/>
    </source>
</evidence>
<dbReference type="Proteomes" id="UP000276133">
    <property type="component" value="Unassembled WGS sequence"/>
</dbReference>
<reference evidence="1 2" key="1">
    <citation type="journal article" date="2018" name="Sci. Rep.">
        <title>Genomic signatures of local adaptation to the degree of environmental predictability in rotifers.</title>
        <authorList>
            <person name="Franch-Gras L."/>
            <person name="Hahn C."/>
            <person name="Garcia-Roger E.M."/>
            <person name="Carmona M.J."/>
            <person name="Serra M."/>
            <person name="Gomez A."/>
        </authorList>
    </citation>
    <scope>NUCLEOTIDE SEQUENCE [LARGE SCALE GENOMIC DNA]</scope>
    <source>
        <strain evidence="1">HYR1</strain>
    </source>
</reference>
<gene>
    <name evidence="1" type="ORF">BpHYR1_016806</name>
</gene>
<accession>A0A3M7PWX6</accession>
<name>A0A3M7PWX6_BRAPC</name>
<sequence length="125" mass="13659">MSLAGALTNNANSQSLPNSLSFNGHNQNSFATNISSSKQVINKTSAKILQRLLDEASQTGDLNLNARNLAEFPSKLASNFDLSDTLTTGMLILKIFSNAKLLLSSQRWFKKIEFDATIVINKVII</sequence>
<organism evidence="1 2">
    <name type="scientific">Brachionus plicatilis</name>
    <name type="common">Marine rotifer</name>
    <name type="synonym">Brachionus muelleri</name>
    <dbReference type="NCBI Taxonomy" id="10195"/>
    <lineage>
        <taxon>Eukaryota</taxon>
        <taxon>Metazoa</taxon>
        <taxon>Spiralia</taxon>
        <taxon>Gnathifera</taxon>
        <taxon>Rotifera</taxon>
        <taxon>Eurotatoria</taxon>
        <taxon>Monogononta</taxon>
        <taxon>Pseudotrocha</taxon>
        <taxon>Ploima</taxon>
        <taxon>Brachionidae</taxon>
        <taxon>Brachionus</taxon>
    </lineage>
</organism>
<dbReference type="OrthoDB" id="6149831at2759"/>
<comment type="caution">
    <text evidence="1">The sequence shown here is derived from an EMBL/GenBank/DDBJ whole genome shotgun (WGS) entry which is preliminary data.</text>
</comment>
<proteinExistence type="predicted"/>
<dbReference type="AlphaFoldDB" id="A0A3M7PWX6"/>
<protein>
    <submittedName>
        <fullName evidence="1">Uncharacterized protein</fullName>
    </submittedName>
</protein>
<evidence type="ECO:0000313" key="1">
    <source>
        <dbReference type="EMBL" id="RNA03251.1"/>
    </source>
</evidence>